<dbReference type="Pfam" id="PF07686">
    <property type="entry name" value="V-set"/>
    <property type="match status" value="1"/>
</dbReference>
<dbReference type="PROSITE" id="PS50835">
    <property type="entry name" value="IG_LIKE"/>
    <property type="match status" value="3"/>
</dbReference>
<dbReference type="AlphaFoldDB" id="A0A8M1G280"/>
<gene>
    <name evidence="18" type="primary">LOC103657358</name>
</gene>
<keyword evidence="8 14" id="KW-0472">Membrane</keyword>
<keyword evidence="3 15" id="KW-0732">Signal</keyword>
<evidence type="ECO:0000256" key="13">
    <source>
        <dbReference type="SAM" id="MobiDB-lite"/>
    </source>
</evidence>
<feature type="domain" description="Ig-like" evidence="16">
    <location>
        <begin position="146"/>
        <end position="230"/>
    </location>
</feature>
<feature type="chain" id="PRO_5035431478" evidence="15">
    <location>
        <begin position="17"/>
        <end position="437"/>
    </location>
</feature>
<keyword evidence="7 14" id="KW-1133">Transmembrane helix</keyword>
<evidence type="ECO:0000256" key="3">
    <source>
        <dbReference type="ARBA" id="ARBA00022729"/>
    </source>
</evidence>
<comment type="subcellular location">
    <subcellularLocation>
        <location evidence="1">Membrane</location>
        <topology evidence="1">Single-pass type I membrane protein</topology>
    </subcellularLocation>
</comment>
<keyword evidence="2 14" id="KW-0812">Transmembrane</keyword>
<accession>A0A8M1G280</accession>
<dbReference type="Proteomes" id="UP000261680">
    <property type="component" value="Unplaced"/>
</dbReference>
<evidence type="ECO:0000256" key="9">
    <source>
        <dbReference type="ARBA" id="ARBA00023157"/>
    </source>
</evidence>
<dbReference type="InterPro" id="IPR051036">
    <property type="entry name" value="SIGLEC"/>
</dbReference>
<dbReference type="InterPro" id="IPR013783">
    <property type="entry name" value="Ig-like_fold"/>
</dbReference>
<evidence type="ECO:0000313" key="18">
    <source>
        <dbReference type="RefSeq" id="XP_040488895.1"/>
    </source>
</evidence>
<keyword evidence="17" id="KW-1185">Reference proteome</keyword>
<evidence type="ECO:0000259" key="16">
    <source>
        <dbReference type="PROSITE" id="PS50835"/>
    </source>
</evidence>
<evidence type="ECO:0000256" key="7">
    <source>
        <dbReference type="ARBA" id="ARBA00022989"/>
    </source>
</evidence>
<dbReference type="GO" id="GO:0007155">
    <property type="term" value="P:cell adhesion"/>
    <property type="evidence" value="ECO:0007669"/>
    <property type="project" value="UniProtKB-KW"/>
</dbReference>
<dbReference type="GO" id="GO:0030246">
    <property type="term" value="F:carbohydrate binding"/>
    <property type="evidence" value="ECO:0007669"/>
    <property type="project" value="UniProtKB-KW"/>
</dbReference>
<feature type="region of interest" description="Disordered" evidence="13">
    <location>
        <begin position="411"/>
        <end position="437"/>
    </location>
</feature>
<dbReference type="OrthoDB" id="10012075at2759"/>
<feature type="domain" description="Ig-like" evidence="16">
    <location>
        <begin position="252"/>
        <end position="332"/>
    </location>
</feature>
<evidence type="ECO:0000256" key="11">
    <source>
        <dbReference type="ARBA" id="ARBA00023319"/>
    </source>
</evidence>
<dbReference type="FunFam" id="2.60.40.10:FF:000829">
    <property type="entry name" value="Sialic acid-binding Ig-like lectin 8"/>
    <property type="match status" value="1"/>
</dbReference>
<name>A0A8M1G280_URSMA</name>
<evidence type="ECO:0000313" key="17">
    <source>
        <dbReference type="Proteomes" id="UP000261680"/>
    </source>
</evidence>
<evidence type="ECO:0000256" key="4">
    <source>
        <dbReference type="ARBA" id="ARBA00022734"/>
    </source>
</evidence>
<dbReference type="PANTHER" id="PTHR12035:SF125">
    <property type="entry name" value="SIALIC ACID-BINDING IG-LIKE LECTIN 5"/>
    <property type="match status" value="1"/>
</dbReference>
<dbReference type="InterPro" id="IPR007110">
    <property type="entry name" value="Ig-like_dom"/>
</dbReference>
<keyword evidence="11" id="KW-0393">Immunoglobulin domain</keyword>
<dbReference type="InterPro" id="IPR003599">
    <property type="entry name" value="Ig_sub"/>
</dbReference>
<evidence type="ECO:0000256" key="10">
    <source>
        <dbReference type="ARBA" id="ARBA00023180"/>
    </source>
</evidence>
<dbReference type="GO" id="GO:0033691">
    <property type="term" value="F:sialic acid binding"/>
    <property type="evidence" value="ECO:0007669"/>
    <property type="project" value="TreeGrafter"/>
</dbReference>
<dbReference type="InterPro" id="IPR013106">
    <property type="entry name" value="Ig_V-set"/>
</dbReference>
<dbReference type="SMART" id="SM00408">
    <property type="entry name" value="IGc2"/>
    <property type="match status" value="1"/>
</dbReference>
<dbReference type="RefSeq" id="XP_040488895.1">
    <property type="nucleotide sequence ID" value="XM_040632961.1"/>
</dbReference>
<feature type="domain" description="Ig-like" evidence="16">
    <location>
        <begin position="19"/>
        <end position="136"/>
    </location>
</feature>
<evidence type="ECO:0000256" key="14">
    <source>
        <dbReference type="SAM" id="Phobius"/>
    </source>
</evidence>
<feature type="transmembrane region" description="Helical" evidence="14">
    <location>
        <begin position="351"/>
        <end position="378"/>
    </location>
</feature>
<keyword evidence="5" id="KW-0677">Repeat</keyword>
<sequence length="437" mass="48246">MVPLLLLPLLWGGSLQEDPGYELRVQDLVMVQEGLCVQVPCSFSYPWSSWSPPGMPYMNWFRVGDSSYRRYPVATNDRRKAVKTETQGRFLLVGNSWDNNCSLRIREARRSDQGAYEFQVDTGDYRKYTYEDKRLTLQVTALTQKPDIHFLEPLKSGHPTNLTCSLPGSCEEGRSLAFFSWVGGALDSLDPGTLRSSVLTLIPRPRDHGSNLTCQVQLSGTQGTVERTIRLNVSYAPQLMTTHILQGNCTGPKTMNNGTSLPVLEGQSLRLVCTADSNPPARLSWSREGKALSPSQPSGVLELPHAGVEDEGEFTCQAQHPLGSQHVSFSLSVQRSPSACNCVTEKQEGSWPLILTLIRGALMGAGFLLTYGLGWVYYSRCGGLQGARLRVLTEPPSSSTRDCGVDLKPRGTNWGRHGQLPPGTPQLKPQLYPQEFN</sequence>
<evidence type="ECO:0000256" key="5">
    <source>
        <dbReference type="ARBA" id="ARBA00022737"/>
    </source>
</evidence>
<evidence type="ECO:0000256" key="1">
    <source>
        <dbReference type="ARBA" id="ARBA00004479"/>
    </source>
</evidence>
<evidence type="ECO:0000256" key="15">
    <source>
        <dbReference type="SAM" id="SignalP"/>
    </source>
</evidence>
<dbReference type="InterPro" id="IPR036179">
    <property type="entry name" value="Ig-like_dom_sf"/>
</dbReference>
<evidence type="ECO:0000256" key="2">
    <source>
        <dbReference type="ARBA" id="ARBA00022692"/>
    </source>
</evidence>
<protein>
    <submittedName>
        <fullName evidence="18">Sialic acid-binding Ig-like lectin 14 isoform X1</fullName>
    </submittedName>
</protein>
<keyword evidence="9" id="KW-1015">Disulfide bond</keyword>
<dbReference type="Pfam" id="PF13895">
    <property type="entry name" value="Ig_2"/>
    <property type="match status" value="1"/>
</dbReference>
<evidence type="ECO:0000256" key="12">
    <source>
        <dbReference type="ARBA" id="ARBA00038361"/>
    </source>
</evidence>
<proteinExistence type="inferred from homology"/>
<dbReference type="InterPro" id="IPR003598">
    <property type="entry name" value="Ig_sub2"/>
</dbReference>
<dbReference type="GO" id="GO:0005886">
    <property type="term" value="C:plasma membrane"/>
    <property type="evidence" value="ECO:0007669"/>
    <property type="project" value="TreeGrafter"/>
</dbReference>
<dbReference type="SUPFAM" id="SSF48726">
    <property type="entry name" value="Immunoglobulin"/>
    <property type="match status" value="3"/>
</dbReference>
<dbReference type="InterPro" id="IPR003006">
    <property type="entry name" value="Ig/MHC_CS"/>
</dbReference>
<organism evidence="17 18">
    <name type="scientific">Ursus maritimus</name>
    <name type="common">Polar bear</name>
    <name type="synonym">Thalarctos maritimus</name>
    <dbReference type="NCBI Taxonomy" id="29073"/>
    <lineage>
        <taxon>Eukaryota</taxon>
        <taxon>Metazoa</taxon>
        <taxon>Chordata</taxon>
        <taxon>Craniata</taxon>
        <taxon>Vertebrata</taxon>
        <taxon>Euteleostomi</taxon>
        <taxon>Mammalia</taxon>
        <taxon>Eutheria</taxon>
        <taxon>Laurasiatheria</taxon>
        <taxon>Carnivora</taxon>
        <taxon>Caniformia</taxon>
        <taxon>Ursidae</taxon>
        <taxon>Ursus</taxon>
    </lineage>
</organism>
<reference evidence="18" key="1">
    <citation type="submission" date="2025-08" db="UniProtKB">
        <authorList>
            <consortium name="RefSeq"/>
        </authorList>
    </citation>
    <scope>IDENTIFICATION</scope>
    <source>
        <tissue evidence="18">Whole blood</tissue>
    </source>
</reference>
<feature type="signal peptide" evidence="15">
    <location>
        <begin position="1"/>
        <end position="16"/>
    </location>
</feature>
<dbReference type="Gene3D" id="2.60.40.10">
    <property type="entry name" value="Immunoglobulins"/>
    <property type="match status" value="3"/>
</dbReference>
<comment type="similarity">
    <text evidence="12">Belongs to the immunoglobulin superfamily. SIGLEC (sialic acid binding Ig-like lectin) family.</text>
</comment>
<evidence type="ECO:0000256" key="8">
    <source>
        <dbReference type="ARBA" id="ARBA00023136"/>
    </source>
</evidence>
<dbReference type="PANTHER" id="PTHR12035">
    <property type="entry name" value="SIALIC ACID BINDING IMMUNOGLOBULIN-LIKE LECTIN"/>
    <property type="match status" value="1"/>
</dbReference>
<dbReference type="PROSITE" id="PS00290">
    <property type="entry name" value="IG_MHC"/>
    <property type="match status" value="1"/>
</dbReference>
<dbReference type="KEGG" id="umr:103657358"/>
<keyword evidence="10" id="KW-0325">Glycoprotein</keyword>
<dbReference type="GeneID" id="103657358"/>
<evidence type="ECO:0000256" key="6">
    <source>
        <dbReference type="ARBA" id="ARBA00022889"/>
    </source>
</evidence>
<keyword evidence="6" id="KW-0130">Cell adhesion</keyword>
<keyword evidence="4" id="KW-0430">Lectin</keyword>
<dbReference type="SMART" id="SM00409">
    <property type="entry name" value="IG"/>
    <property type="match status" value="3"/>
</dbReference>